<proteinExistence type="predicted"/>
<feature type="chain" id="PRO_5008092063" description="Cytochrome c domain-containing protein" evidence="5">
    <location>
        <begin position="25"/>
        <end position="232"/>
    </location>
</feature>
<evidence type="ECO:0000256" key="4">
    <source>
        <dbReference type="PROSITE-ProRule" id="PRU00433"/>
    </source>
</evidence>
<feature type="domain" description="Cytochrome c" evidence="6">
    <location>
        <begin position="29"/>
        <end position="140"/>
    </location>
</feature>
<dbReference type="InterPro" id="IPR036909">
    <property type="entry name" value="Cyt_c-like_dom_sf"/>
</dbReference>
<dbReference type="AlphaFoldDB" id="A0A178MM92"/>
<dbReference type="OrthoDB" id="9811281at2"/>
<sequence>MLSRCLLAIAVAVLLLTGGNTVRAAEIESSIARGGRLYDNWYKEKKLDRPDKPHAAYPADGKYPKQSWRCKECHGWDYKGKDGAAAKTDHLVPIKGITGAIGKDPAAIAAIFRDKTHGYGPDQLNDKDVQDLALFVTKGQMDTAKFIDPASGKPKGNAAKGEVYYNTLCAGCHGLDGKKVSTGVPLGQAADNPWDMLHKAFNGLPAEAMPALRSLDPSIASDTVAYTQSLPK</sequence>
<name>A0A178MM92_9PROT</name>
<dbReference type="GO" id="GO:0009055">
    <property type="term" value="F:electron transfer activity"/>
    <property type="evidence" value="ECO:0007669"/>
    <property type="project" value="InterPro"/>
</dbReference>
<evidence type="ECO:0000256" key="2">
    <source>
        <dbReference type="ARBA" id="ARBA00022723"/>
    </source>
</evidence>
<dbReference type="GO" id="GO:0046872">
    <property type="term" value="F:metal ion binding"/>
    <property type="evidence" value="ECO:0007669"/>
    <property type="project" value="UniProtKB-KW"/>
</dbReference>
<evidence type="ECO:0000313" key="7">
    <source>
        <dbReference type="EMBL" id="OAN49786.1"/>
    </source>
</evidence>
<dbReference type="Pfam" id="PF13442">
    <property type="entry name" value="Cytochrome_CBB3"/>
    <property type="match status" value="1"/>
</dbReference>
<gene>
    <name evidence="7" type="ORF">A6A04_18770</name>
</gene>
<dbReference type="RefSeq" id="WP_068493062.1">
    <property type="nucleotide sequence ID" value="NZ_LWQT01000058.1"/>
</dbReference>
<feature type="domain" description="Cytochrome c" evidence="6">
    <location>
        <begin position="156"/>
        <end position="231"/>
    </location>
</feature>
<dbReference type="Gene3D" id="1.10.760.10">
    <property type="entry name" value="Cytochrome c-like domain"/>
    <property type="match status" value="1"/>
</dbReference>
<keyword evidence="1 4" id="KW-0349">Heme</keyword>
<evidence type="ECO:0000256" key="1">
    <source>
        <dbReference type="ARBA" id="ARBA00022617"/>
    </source>
</evidence>
<evidence type="ECO:0000256" key="5">
    <source>
        <dbReference type="SAM" id="SignalP"/>
    </source>
</evidence>
<organism evidence="7 8">
    <name type="scientific">Paramagnetospirillum marisnigri</name>
    <dbReference type="NCBI Taxonomy" id="1285242"/>
    <lineage>
        <taxon>Bacteria</taxon>
        <taxon>Pseudomonadati</taxon>
        <taxon>Pseudomonadota</taxon>
        <taxon>Alphaproteobacteria</taxon>
        <taxon>Rhodospirillales</taxon>
        <taxon>Magnetospirillaceae</taxon>
        <taxon>Paramagnetospirillum</taxon>
    </lineage>
</organism>
<evidence type="ECO:0000259" key="6">
    <source>
        <dbReference type="PROSITE" id="PS51007"/>
    </source>
</evidence>
<keyword evidence="2 4" id="KW-0479">Metal-binding</keyword>
<reference evidence="7 8" key="1">
    <citation type="submission" date="2016-04" db="EMBL/GenBank/DDBJ databases">
        <title>Draft genome sequence of freshwater magnetotactic bacteria Magnetospirillum marisnigri SP-1 and Magnetospirillum moscoviense BB-1.</title>
        <authorList>
            <person name="Koziaeva V."/>
            <person name="Dziuba M.V."/>
            <person name="Ivanov T.M."/>
            <person name="Kuznetsov B."/>
            <person name="Grouzdev D.S."/>
        </authorList>
    </citation>
    <scope>NUCLEOTIDE SEQUENCE [LARGE SCALE GENOMIC DNA]</scope>
    <source>
        <strain evidence="7 8">SP-1</strain>
    </source>
</reference>
<dbReference type="PROSITE" id="PS51007">
    <property type="entry name" value="CYTC"/>
    <property type="match status" value="2"/>
</dbReference>
<evidence type="ECO:0000256" key="3">
    <source>
        <dbReference type="ARBA" id="ARBA00023004"/>
    </source>
</evidence>
<feature type="signal peptide" evidence="5">
    <location>
        <begin position="1"/>
        <end position="24"/>
    </location>
</feature>
<keyword evidence="3 4" id="KW-0408">Iron</keyword>
<evidence type="ECO:0000313" key="8">
    <source>
        <dbReference type="Proteomes" id="UP000078428"/>
    </source>
</evidence>
<dbReference type="SUPFAM" id="SSF46626">
    <property type="entry name" value="Cytochrome c"/>
    <property type="match status" value="2"/>
</dbReference>
<dbReference type="InterPro" id="IPR009056">
    <property type="entry name" value="Cyt_c-like_dom"/>
</dbReference>
<keyword evidence="5" id="KW-0732">Signal</keyword>
<dbReference type="Proteomes" id="UP000078428">
    <property type="component" value="Unassembled WGS sequence"/>
</dbReference>
<protein>
    <recommendedName>
        <fullName evidence="6">Cytochrome c domain-containing protein</fullName>
    </recommendedName>
</protein>
<dbReference type="EMBL" id="LWQT01000058">
    <property type="protein sequence ID" value="OAN49786.1"/>
    <property type="molecule type" value="Genomic_DNA"/>
</dbReference>
<accession>A0A178MM92</accession>
<dbReference type="GO" id="GO:0020037">
    <property type="term" value="F:heme binding"/>
    <property type="evidence" value="ECO:0007669"/>
    <property type="project" value="InterPro"/>
</dbReference>
<comment type="caution">
    <text evidence="7">The sequence shown here is derived from an EMBL/GenBank/DDBJ whole genome shotgun (WGS) entry which is preliminary data.</text>
</comment>
<keyword evidence="8" id="KW-1185">Reference proteome</keyword>
<dbReference type="STRING" id="1285242.A6A04_18770"/>